<comment type="caution">
    <text evidence="1">The sequence shown here is derived from an EMBL/GenBank/DDBJ whole genome shotgun (WGS) entry which is preliminary data.</text>
</comment>
<protein>
    <submittedName>
        <fullName evidence="1">Uncharacterized protein</fullName>
    </submittedName>
</protein>
<sequence length="348" mass="41163">MNIDDIVKDGFILHEDDGRVKGLSILSLRIALRSFFSTYSCMKDNFNIRKSRKDRDYIYSDSYYEACSETIIHFHHFFELVLKDFLRQDSELIVLDGLDDPIILHKLIKKEPIESELSDSLNTIEFGRTLTYICNLVQEKRIFTDGRLDFLLQSKDALKKLNKLRNRLMHRGSFILRYEALDEFIGTYILPIIIEITNLSEFKSLERYWRYTALKCNIDPLIEIMNEFKQKNFDFGKIAYLKELGRAAYNNPLENKGFGINYFERGNKKLLRRLEKIRELEQKNENVSEIKTCPMCGESTLIIYEDIESEYDVVDGEQVCTDAWKYTYEAKCICCTFEINKNYVKKRK</sequence>
<dbReference type="Proteomes" id="UP000036923">
    <property type="component" value="Unassembled WGS sequence"/>
</dbReference>
<keyword evidence="2" id="KW-1185">Reference proteome</keyword>
<gene>
    <name evidence="1" type="ORF">Bccel_2959</name>
</gene>
<proteinExistence type="predicted"/>
<accession>A0A0L6JPH6</accession>
<name>A0A0L6JPH6_9FIRM</name>
<dbReference type="EMBL" id="LGTC01000001">
    <property type="protein sequence ID" value="KNY27688.1"/>
    <property type="molecule type" value="Genomic_DNA"/>
</dbReference>
<reference evidence="2" key="1">
    <citation type="submission" date="2015-07" db="EMBL/GenBank/DDBJ databases">
        <title>Near-Complete Genome Sequence of the Cellulolytic Bacterium Bacteroides (Pseudobacteroides) cellulosolvens ATCC 35603.</title>
        <authorList>
            <person name="Dassa B."/>
            <person name="Utturkar S.M."/>
            <person name="Klingeman D.M."/>
            <person name="Hurt R.A."/>
            <person name="Keller M."/>
            <person name="Xu J."/>
            <person name="Reddy Y.H.K."/>
            <person name="Borovok I."/>
            <person name="Grinberg I.R."/>
            <person name="Lamed R."/>
            <person name="Zhivin O."/>
            <person name="Bayer E.A."/>
            <person name="Brown S.D."/>
        </authorList>
    </citation>
    <scope>NUCLEOTIDE SEQUENCE [LARGE SCALE GENOMIC DNA]</scope>
    <source>
        <strain evidence="2">DSM 2933</strain>
    </source>
</reference>
<organism evidence="1 2">
    <name type="scientific">Pseudobacteroides cellulosolvens ATCC 35603 = DSM 2933</name>
    <dbReference type="NCBI Taxonomy" id="398512"/>
    <lineage>
        <taxon>Bacteria</taxon>
        <taxon>Bacillati</taxon>
        <taxon>Bacillota</taxon>
        <taxon>Clostridia</taxon>
        <taxon>Eubacteriales</taxon>
        <taxon>Oscillospiraceae</taxon>
        <taxon>Pseudobacteroides</taxon>
    </lineage>
</organism>
<evidence type="ECO:0000313" key="1">
    <source>
        <dbReference type="EMBL" id="KNY27688.1"/>
    </source>
</evidence>
<dbReference type="RefSeq" id="WP_036944701.1">
    <property type="nucleotide sequence ID" value="NZ_JQKC01000034.1"/>
</dbReference>
<evidence type="ECO:0000313" key="2">
    <source>
        <dbReference type="Proteomes" id="UP000036923"/>
    </source>
</evidence>
<dbReference type="STRING" id="398512.Bccel_2959"/>
<dbReference type="eggNOG" id="ENOG5033GM6">
    <property type="taxonomic scope" value="Bacteria"/>
</dbReference>
<dbReference type="PATRIC" id="fig|398512.5.peg.3105"/>
<dbReference type="AlphaFoldDB" id="A0A0L6JPH6"/>
<dbReference type="OrthoDB" id="2662485at2"/>